<dbReference type="eggNOG" id="COG0515">
    <property type="taxonomic scope" value="Bacteria"/>
</dbReference>
<evidence type="ECO:0000259" key="5">
    <source>
        <dbReference type="PROSITE" id="PS50011"/>
    </source>
</evidence>
<dbReference type="GO" id="GO:0004674">
    <property type="term" value="F:protein serine/threonine kinase activity"/>
    <property type="evidence" value="ECO:0007669"/>
    <property type="project" value="TreeGrafter"/>
</dbReference>
<keyword evidence="4" id="KW-0067">ATP-binding</keyword>
<keyword evidence="1" id="KW-0808">Transferase</keyword>
<dbReference type="Gene3D" id="3.30.200.20">
    <property type="entry name" value="Phosphorylase Kinase, domain 1"/>
    <property type="match status" value="1"/>
</dbReference>
<dbReference type="PANTHER" id="PTHR43289">
    <property type="entry name" value="MITOGEN-ACTIVATED PROTEIN KINASE KINASE KINASE 20-RELATED"/>
    <property type="match status" value="1"/>
</dbReference>
<keyword evidence="3" id="KW-0418">Kinase</keyword>
<evidence type="ECO:0000256" key="1">
    <source>
        <dbReference type="ARBA" id="ARBA00022679"/>
    </source>
</evidence>
<dbReference type="EMBL" id="ASRX01000055">
    <property type="protein sequence ID" value="EYF02802.1"/>
    <property type="molecule type" value="Genomic_DNA"/>
</dbReference>
<dbReference type="PROSITE" id="PS50011">
    <property type="entry name" value="PROTEIN_KINASE_DOM"/>
    <property type="match status" value="1"/>
</dbReference>
<keyword evidence="7" id="KW-1185">Reference proteome</keyword>
<dbReference type="AlphaFoldDB" id="A0A017T1C3"/>
<dbReference type="PANTHER" id="PTHR43289:SF34">
    <property type="entry name" value="SERINE_THREONINE-PROTEIN KINASE YBDM-RELATED"/>
    <property type="match status" value="1"/>
</dbReference>
<keyword evidence="2" id="KW-0547">Nucleotide-binding</keyword>
<dbReference type="SUPFAM" id="SSF56112">
    <property type="entry name" value="Protein kinase-like (PK-like)"/>
    <property type="match status" value="1"/>
</dbReference>
<evidence type="ECO:0000313" key="6">
    <source>
        <dbReference type="EMBL" id="EYF02802.1"/>
    </source>
</evidence>
<sequence>MVRHRGRSAVTSEETLQEDALAGVATQGLVIEGLLAEGGMGAVYAARDLATDTPVALKVLRREHAHDPGIVNRFTREVRFARRIDHPNVCPALADGRLEDGRPFYLMPLYEGVTLGDEVRRHGPLSTERALAIADQLLAGLGAMHDARVVHRDLQPDNILLVPQAGGGVLVKLIDLGFAHEPGIDTGDGYTTDSPGALVGTLRFMSPEQALRSRAITERSDLFAVGLLLWFALTGELPFRGSSDVDMLVSIVRAAPIPLRRRRADAPRELEAILTRALAKHPDARFQSAAEMRSALTAVAERAGAAHPRAVCALQRSSTRRTSRRR</sequence>
<name>A0A017T1C3_9BACT</name>
<dbReference type="CDD" id="cd14014">
    <property type="entry name" value="STKc_PknB_like"/>
    <property type="match status" value="1"/>
</dbReference>
<organism evidence="6 7">
    <name type="scientific">Chondromyces apiculatus DSM 436</name>
    <dbReference type="NCBI Taxonomy" id="1192034"/>
    <lineage>
        <taxon>Bacteria</taxon>
        <taxon>Pseudomonadati</taxon>
        <taxon>Myxococcota</taxon>
        <taxon>Polyangia</taxon>
        <taxon>Polyangiales</taxon>
        <taxon>Polyangiaceae</taxon>
        <taxon>Chondromyces</taxon>
    </lineage>
</organism>
<feature type="domain" description="Protein kinase" evidence="5">
    <location>
        <begin position="29"/>
        <end position="310"/>
    </location>
</feature>
<dbReference type="InterPro" id="IPR000719">
    <property type="entry name" value="Prot_kinase_dom"/>
</dbReference>
<accession>A0A017T1C3</accession>
<evidence type="ECO:0000256" key="4">
    <source>
        <dbReference type="ARBA" id="ARBA00022840"/>
    </source>
</evidence>
<dbReference type="Pfam" id="PF00069">
    <property type="entry name" value="Pkinase"/>
    <property type="match status" value="1"/>
</dbReference>
<protein>
    <recommendedName>
        <fullName evidence="5">Protein kinase domain-containing protein</fullName>
    </recommendedName>
</protein>
<dbReference type="GO" id="GO:0005524">
    <property type="term" value="F:ATP binding"/>
    <property type="evidence" value="ECO:0007669"/>
    <property type="project" value="UniProtKB-KW"/>
</dbReference>
<reference evidence="6 7" key="1">
    <citation type="submission" date="2013-05" db="EMBL/GenBank/DDBJ databases">
        <title>Genome assembly of Chondromyces apiculatus DSM 436.</title>
        <authorList>
            <person name="Sharma G."/>
            <person name="Khatri I."/>
            <person name="Kaur C."/>
            <person name="Mayilraj S."/>
            <person name="Subramanian S."/>
        </authorList>
    </citation>
    <scope>NUCLEOTIDE SEQUENCE [LARGE SCALE GENOMIC DNA]</scope>
    <source>
        <strain evidence="6 7">DSM 436</strain>
    </source>
</reference>
<dbReference type="STRING" id="1192034.CAP_6537"/>
<evidence type="ECO:0000313" key="7">
    <source>
        <dbReference type="Proteomes" id="UP000019678"/>
    </source>
</evidence>
<gene>
    <name evidence="6" type="ORF">CAP_6537</name>
</gene>
<dbReference type="Gene3D" id="1.10.510.10">
    <property type="entry name" value="Transferase(Phosphotransferase) domain 1"/>
    <property type="match status" value="1"/>
</dbReference>
<comment type="caution">
    <text evidence="6">The sequence shown here is derived from an EMBL/GenBank/DDBJ whole genome shotgun (WGS) entry which is preliminary data.</text>
</comment>
<proteinExistence type="predicted"/>
<evidence type="ECO:0000256" key="2">
    <source>
        <dbReference type="ARBA" id="ARBA00022741"/>
    </source>
</evidence>
<dbReference type="RefSeq" id="WP_063748775.1">
    <property type="nucleotide sequence ID" value="NZ_ASRX01000055.1"/>
</dbReference>
<dbReference type="InterPro" id="IPR011009">
    <property type="entry name" value="Kinase-like_dom_sf"/>
</dbReference>
<evidence type="ECO:0000256" key="3">
    <source>
        <dbReference type="ARBA" id="ARBA00022777"/>
    </source>
</evidence>
<dbReference type="Proteomes" id="UP000019678">
    <property type="component" value="Unassembled WGS sequence"/>
</dbReference>